<organism evidence="5 6">
    <name type="scientific">Pseudohoeflea suaedae</name>
    <dbReference type="NCBI Taxonomy" id="877384"/>
    <lineage>
        <taxon>Bacteria</taxon>
        <taxon>Pseudomonadati</taxon>
        <taxon>Pseudomonadota</taxon>
        <taxon>Alphaproteobacteria</taxon>
        <taxon>Hyphomicrobiales</taxon>
        <taxon>Rhizobiaceae</taxon>
        <taxon>Pseudohoeflea</taxon>
    </lineage>
</organism>
<dbReference type="InterPro" id="IPR021150">
    <property type="entry name" value="Ubiq_cyt_c_chap"/>
</dbReference>
<name>A0A4R5PPW9_9HYPH</name>
<evidence type="ECO:0000256" key="1">
    <source>
        <dbReference type="ARBA" id="ARBA00006407"/>
    </source>
</evidence>
<comment type="similarity">
    <text evidence="1">Belongs to the CBP3 family.</text>
</comment>
<evidence type="ECO:0000313" key="5">
    <source>
        <dbReference type="EMBL" id="TDH38978.1"/>
    </source>
</evidence>
<evidence type="ECO:0000313" key="6">
    <source>
        <dbReference type="Proteomes" id="UP000295131"/>
    </source>
</evidence>
<feature type="domain" description="Ubiquinol-cytochrome c chaperone" evidence="4">
    <location>
        <begin position="36"/>
        <end position="174"/>
    </location>
</feature>
<protein>
    <submittedName>
        <fullName evidence="5">Ubiquinol-cytochrome C chaperone</fullName>
    </submittedName>
</protein>
<dbReference type="PIRSF" id="PIRSF032079">
    <property type="entry name" value="UCP032079"/>
    <property type="match status" value="1"/>
</dbReference>
<evidence type="ECO:0000256" key="2">
    <source>
        <dbReference type="ARBA" id="ARBA00006436"/>
    </source>
</evidence>
<dbReference type="InterPro" id="IPR007129">
    <property type="entry name" value="Ubiqinol_cyt_c_chaperone_CPB3"/>
</dbReference>
<feature type="region of interest" description="Disordered" evidence="3">
    <location>
        <begin position="173"/>
        <end position="194"/>
    </location>
</feature>
<comment type="caution">
    <text evidence="5">The sequence shown here is derived from an EMBL/GenBank/DDBJ whole genome shotgun (WGS) entry which is preliminary data.</text>
</comment>
<evidence type="ECO:0000259" key="4">
    <source>
        <dbReference type="Pfam" id="PF03981"/>
    </source>
</evidence>
<dbReference type="AlphaFoldDB" id="A0A4R5PPW9"/>
<dbReference type="OrthoDB" id="7158889at2"/>
<gene>
    <name evidence="5" type="ORF">E2A64_07790</name>
</gene>
<dbReference type="RefSeq" id="WP_133283811.1">
    <property type="nucleotide sequence ID" value="NZ_SMSI01000001.1"/>
</dbReference>
<evidence type="ECO:0000256" key="3">
    <source>
        <dbReference type="SAM" id="MobiDB-lite"/>
    </source>
</evidence>
<comment type="similarity">
    <text evidence="2">Belongs to the UPF0174 family.</text>
</comment>
<dbReference type="Proteomes" id="UP000295131">
    <property type="component" value="Unassembled WGS sequence"/>
</dbReference>
<dbReference type="PANTHER" id="PTHR12184:SF1">
    <property type="entry name" value="UBIQUINOL-CYTOCHROME-C REDUCTASE COMPLEX ASSEMBLY FACTOR 1"/>
    <property type="match status" value="1"/>
</dbReference>
<dbReference type="InterPro" id="IPR014569">
    <property type="entry name" value="Ubq_cyt-c_CBP3-rel"/>
</dbReference>
<dbReference type="PANTHER" id="PTHR12184">
    <property type="entry name" value="UBIQUINOL-CYTOCHROME C REDUCTASE COMPLEX ASSEMBLY FACTOR 1 FAMILY MEMBER"/>
    <property type="match status" value="1"/>
</dbReference>
<accession>A0A4R5PPW9</accession>
<dbReference type="Pfam" id="PF03981">
    <property type="entry name" value="Ubiq_cyt_C_chap"/>
    <property type="match status" value="1"/>
</dbReference>
<sequence>MIFSLFQRKKSNRQVIERQYELITNAARRPVFYASMDVPDTVMGRFEMISVHLILYLRASNKAGETAARIAQEIVDAFFEDVDHSIRELGIGDTSVPKRMKKFSHMFYGRAKSYEEAIAAGDADALAAALGRNIHPEAGDARPAMTALARYMVETNGILAEVSAAEFEAGRVTFPDAGPDTGPDTHNAENSRKA</sequence>
<dbReference type="EMBL" id="SMSI01000001">
    <property type="protein sequence ID" value="TDH38978.1"/>
    <property type="molecule type" value="Genomic_DNA"/>
</dbReference>
<keyword evidence="6" id="KW-1185">Reference proteome</keyword>
<reference evidence="5 6" key="1">
    <citation type="journal article" date="2013" name="Int. J. Syst. Evol. Microbiol.">
        <title>Hoeflea suaedae sp. nov., an endophytic bacterium isolated from the root of the halophyte Suaeda maritima.</title>
        <authorList>
            <person name="Chung E.J."/>
            <person name="Park J.A."/>
            <person name="Pramanik P."/>
            <person name="Bibi F."/>
            <person name="Jeon C.O."/>
            <person name="Chung Y.R."/>
        </authorList>
    </citation>
    <scope>NUCLEOTIDE SEQUENCE [LARGE SCALE GENOMIC DNA]</scope>
    <source>
        <strain evidence="5 6">YC6898</strain>
    </source>
</reference>
<proteinExistence type="inferred from homology"/>